<protein>
    <submittedName>
        <fullName evidence="1">1696_t:CDS:1</fullName>
    </submittedName>
</protein>
<gene>
    <name evidence="1" type="ORF">AGERDE_LOCUS7906</name>
</gene>
<comment type="caution">
    <text evidence="1">The sequence shown here is derived from an EMBL/GenBank/DDBJ whole genome shotgun (WGS) entry which is preliminary data.</text>
</comment>
<organism evidence="1 2">
    <name type="scientific">Ambispora gerdemannii</name>
    <dbReference type="NCBI Taxonomy" id="144530"/>
    <lineage>
        <taxon>Eukaryota</taxon>
        <taxon>Fungi</taxon>
        <taxon>Fungi incertae sedis</taxon>
        <taxon>Mucoromycota</taxon>
        <taxon>Glomeromycotina</taxon>
        <taxon>Glomeromycetes</taxon>
        <taxon>Archaeosporales</taxon>
        <taxon>Ambisporaceae</taxon>
        <taxon>Ambispora</taxon>
    </lineage>
</organism>
<name>A0A9N9G335_9GLOM</name>
<keyword evidence="2" id="KW-1185">Reference proteome</keyword>
<sequence length="78" mass="9195">MIDLSLRNGTIEILKQDEIFTDGDEAHYLYWSLIRLQALYFHEFCHFVFIGEESEIPVTNSHIIGGVEQYTLKQFEEL</sequence>
<evidence type="ECO:0000313" key="1">
    <source>
        <dbReference type="EMBL" id="CAG8576485.1"/>
    </source>
</evidence>
<evidence type="ECO:0000313" key="2">
    <source>
        <dbReference type="Proteomes" id="UP000789831"/>
    </source>
</evidence>
<proteinExistence type="predicted"/>
<dbReference type="OrthoDB" id="2411935at2759"/>
<dbReference type="EMBL" id="CAJVPL010001544">
    <property type="protein sequence ID" value="CAG8576485.1"/>
    <property type="molecule type" value="Genomic_DNA"/>
</dbReference>
<reference evidence="1" key="1">
    <citation type="submission" date="2021-06" db="EMBL/GenBank/DDBJ databases">
        <authorList>
            <person name="Kallberg Y."/>
            <person name="Tangrot J."/>
            <person name="Rosling A."/>
        </authorList>
    </citation>
    <scope>NUCLEOTIDE SEQUENCE</scope>
    <source>
        <strain evidence="1">MT106</strain>
    </source>
</reference>
<accession>A0A9N9G335</accession>
<dbReference type="Proteomes" id="UP000789831">
    <property type="component" value="Unassembled WGS sequence"/>
</dbReference>
<dbReference type="AlphaFoldDB" id="A0A9N9G335"/>